<gene>
    <name evidence="1" type="ORF">B0H63DRAFT_565758</name>
</gene>
<accession>A0AAE0N1Z0</accession>
<dbReference type="EMBL" id="JAULSW010000011">
    <property type="protein sequence ID" value="KAK3367901.1"/>
    <property type="molecule type" value="Genomic_DNA"/>
</dbReference>
<comment type="caution">
    <text evidence="1">The sequence shown here is derived from an EMBL/GenBank/DDBJ whole genome shotgun (WGS) entry which is preliminary data.</text>
</comment>
<keyword evidence="2" id="KW-1185">Reference proteome</keyword>
<evidence type="ECO:0000313" key="2">
    <source>
        <dbReference type="Proteomes" id="UP001285441"/>
    </source>
</evidence>
<evidence type="ECO:0000313" key="1">
    <source>
        <dbReference type="EMBL" id="KAK3367901.1"/>
    </source>
</evidence>
<name>A0AAE0N1Z0_9PEZI</name>
<evidence type="ECO:0008006" key="3">
    <source>
        <dbReference type="Google" id="ProtNLM"/>
    </source>
</evidence>
<dbReference type="Proteomes" id="UP001285441">
    <property type="component" value="Unassembled WGS sequence"/>
</dbReference>
<reference evidence="1" key="1">
    <citation type="journal article" date="2023" name="Mol. Phylogenet. Evol.">
        <title>Genome-scale phylogeny and comparative genomics of the fungal order Sordariales.</title>
        <authorList>
            <person name="Hensen N."/>
            <person name="Bonometti L."/>
            <person name="Westerberg I."/>
            <person name="Brannstrom I.O."/>
            <person name="Guillou S."/>
            <person name="Cros-Aarteil S."/>
            <person name="Calhoun S."/>
            <person name="Haridas S."/>
            <person name="Kuo A."/>
            <person name="Mondo S."/>
            <person name="Pangilinan J."/>
            <person name="Riley R."/>
            <person name="LaButti K."/>
            <person name="Andreopoulos B."/>
            <person name="Lipzen A."/>
            <person name="Chen C."/>
            <person name="Yan M."/>
            <person name="Daum C."/>
            <person name="Ng V."/>
            <person name="Clum A."/>
            <person name="Steindorff A."/>
            <person name="Ohm R.A."/>
            <person name="Martin F."/>
            <person name="Silar P."/>
            <person name="Natvig D.O."/>
            <person name="Lalanne C."/>
            <person name="Gautier V."/>
            <person name="Ament-Velasquez S.L."/>
            <person name="Kruys A."/>
            <person name="Hutchinson M.I."/>
            <person name="Powell A.J."/>
            <person name="Barry K."/>
            <person name="Miller A.N."/>
            <person name="Grigoriev I.V."/>
            <person name="Debuchy R."/>
            <person name="Gladieux P."/>
            <person name="Hiltunen Thoren M."/>
            <person name="Johannesson H."/>
        </authorList>
    </citation>
    <scope>NUCLEOTIDE SEQUENCE</scope>
    <source>
        <strain evidence="1">CBS 232.78</strain>
    </source>
</reference>
<dbReference type="AlphaFoldDB" id="A0AAE0N1Z0"/>
<protein>
    <recommendedName>
        <fullName evidence="3">NAD(P)-binding domain-containing protein</fullName>
    </recommendedName>
</protein>
<reference evidence="1" key="2">
    <citation type="submission" date="2023-06" db="EMBL/GenBank/DDBJ databases">
        <authorList>
            <consortium name="Lawrence Berkeley National Laboratory"/>
            <person name="Haridas S."/>
            <person name="Hensen N."/>
            <person name="Bonometti L."/>
            <person name="Westerberg I."/>
            <person name="Brannstrom I.O."/>
            <person name="Guillou S."/>
            <person name="Cros-Aarteil S."/>
            <person name="Calhoun S."/>
            <person name="Kuo A."/>
            <person name="Mondo S."/>
            <person name="Pangilinan J."/>
            <person name="Riley R."/>
            <person name="LaButti K."/>
            <person name="Andreopoulos B."/>
            <person name="Lipzen A."/>
            <person name="Chen C."/>
            <person name="Yanf M."/>
            <person name="Daum C."/>
            <person name="Ng V."/>
            <person name="Clum A."/>
            <person name="Steindorff A."/>
            <person name="Ohm R."/>
            <person name="Martin F."/>
            <person name="Silar P."/>
            <person name="Natvig D."/>
            <person name="Lalanne C."/>
            <person name="Gautier V."/>
            <person name="Ament-velasquez S.L."/>
            <person name="Kruys A."/>
            <person name="Hutchinson M.I."/>
            <person name="Powell A.J."/>
            <person name="Barry K."/>
            <person name="Miller A.N."/>
            <person name="Grigoriev I.V."/>
            <person name="Debuchy R."/>
            <person name="Gladieux P."/>
            <person name="Thoren M.H."/>
            <person name="Johannesson H."/>
        </authorList>
    </citation>
    <scope>NUCLEOTIDE SEQUENCE</scope>
    <source>
        <strain evidence="1">CBS 232.78</strain>
    </source>
</reference>
<organism evidence="1 2">
    <name type="scientific">Podospora didyma</name>
    <dbReference type="NCBI Taxonomy" id="330526"/>
    <lineage>
        <taxon>Eukaryota</taxon>
        <taxon>Fungi</taxon>
        <taxon>Dikarya</taxon>
        <taxon>Ascomycota</taxon>
        <taxon>Pezizomycotina</taxon>
        <taxon>Sordariomycetes</taxon>
        <taxon>Sordariomycetidae</taxon>
        <taxon>Sordariales</taxon>
        <taxon>Podosporaceae</taxon>
        <taxon>Podospora</taxon>
    </lineage>
</organism>
<proteinExistence type="predicted"/>
<sequence>MAPARVLLLGAATPTGVCLLGELLSRGHPTVAYEDYAALLELIRTAAAAGGAKAKQRIFALSTASCVIRGRDIVALHCWAVGLFFALGLGGDAARLAGIDWTACPVSGLHRSANQQAWVEDREDGDVCVWGGALGPESGWECGIKRGRFARCDDAGDLGDFDLPSWLSL</sequence>